<reference evidence="1 2" key="2">
    <citation type="journal article" date="2022" name="Mol. Ecol. Resour.">
        <title>The genomes of chicory, endive, great burdock and yacon provide insights into Asteraceae paleo-polyploidization history and plant inulin production.</title>
        <authorList>
            <person name="Fan W."/>
            <person name="Wang S."/>
            <person name="Wang H."/>
            <person name="Wang A."/>
            <person name="Jiang F."/>
            <person name="Liu H."/>
            <person name="Zhao H."/>
            <person name="Xu D."/>
            <person name="Zhang Y."/>
        </authorList>
    </citation>
    <scope>NUCLEOTIDE SEQUENCE [LARGE SCALE GENOMIC DNA]</scope>
    <source>
        <strain evidence="2">cv. Yunnan</strain>
        <tissue evidence="1">Leaves</tissue>
    </source>
</reference>
<comment type="caution">
    <text evidence="1">The sequence shown here is derived from an EMBL/GenBank/DDBJ whole genome shotgun (WGS) entry which is preliminary data.</text>
</comment>
<dbReference type="Proteomes" id="UP001056120">
    <property type="component" value="Linkage Group LG22"/>
</dbReference>
<gene>
    <name evidence="1" type="ORF">L1987_65151</name>
</gene>
<sequence length="315" mass="35963">MVGQWDKLEYNTLGVRTRFGRVWIPMGGELRTKILDEAHKSRYSIHPGTNKMYQDPRKEYWWPGMKHEVTKYVSKFDQIKARMKAAQDRQKYYADKRRRPIEFDIGDKVMLIMPRVGEVAYQLEFPDELRGIHPTFQVSHLRKCLADESAHVPLTDIEVDNNLNYIEEPLDILDRKEKRLRNKDFCGEEAYSQAGPAYLSSTQEAGPAYLSSTQELGPTYLSSTQEQGPVYLLSAQAPGLWIVCEVVGPSIRTTETSLSGNEGYGCGMYVMGLYLLGAFVVGQLLYNWGDDVLEVWLRQVMMMDGDAGRLDELPG</sequence>
<name>A0ACB9BTW4_9ASTR</name>
<reference evidence="2" key="1">
    <citation type="journal article" date="2022" name="Mol. Ecol. Resour.">
        <title>The genomes of chicory, endive, great burdock and yacon provide insights into Asteraceae palaeo-polyploidization history and plant inulin production.</title>
        <authorList>
            <person name="Fan W."/>
            <person name="Wang S."/>
            <person name="Wang H."/>
            <person name="Wang A."/>
            <person name="Jiang F."/>
            <person name="Liu H."/>
            <person name="Zhao H."/>
            <person name="Xu D."/>
            <person name="Zhang Y."/>
        </authorList>
    </citation>
    <scope>NUCLEOTIDE SEQUENCE [LARGE SCALE GENOMIC DNA]</scope>
    <source>
        <strain evidence="2">cv. Yunnan</strain>
    </source>
</reference>
<keyword evidence="2" id="KW-1185">Reference proteome</keyword>
<protein>
    <submittedName>
        <fullName evidence="1">Uncharacterized protein</fullName>
    </submittedName>
</protein>
<proteinExistence type="predicted"/>
<dbReference type="EMBL" id="CM042039">
    <property type="protein sequence ID" value="KAI3725364.1"/>
    <property type="molecule type" value="Genomic_DNA"/>
</dbReference>
<accession>A0ACB9BTW4</accession>
<evidence type="ECO:0000313" key="2">
    <source>
        <dbReference type="Proteomes" id="UP001056120"/>
    </source>
</evidence>
<evidence type="ECO:0000313" key="1">
    <source>
        <dbReference type="EMBL" id="KAI3725364.1"/>
    </source>
</evidence>
<organism evidence="1 2">
    <name type="scientific">Smallanthus sonchifolius</name>
    <dbReference type="NCBI Taxonomy" id="185202"/>
    <lineage>
        <taxon>Eukaryota</taxon>
        <taxon>Viridiplantae</taxon>
        <taxon>Streptophyta</taxon>
        <taxon>Embryophyta</taxon>
        <taxon>Tracheophyta</taxon>
        <taxon>Spermatophyta</taxon>
        <taxon>Magnoliopsida</taxon>
        <taxon>eudicotyledons</taxon>
        <taxon>Gunneridae</taxon>
        <taxon>Pentapetalae</taxon>
        <taxon>asterids</taxon>
        <taxon>campanulids</taxon>
        <taxon>Asterales</taxon>
        <taxon>Asteraceae</taxon>
        <taxon>Asteroideae</taxon>
        <taxon>Heliantheae alliance</taxon>
        <taxon>Millerieae</taxon>
        <taxon>Smallanthus</taxon>
    </lineage>
</organism>